<keyword evidence="5" id="KW-0175">Coiled coil</keyword>
<sequence>MGGFFSGIANSSTLAEENRRLKSLAAAAAMYEDRVGEAHREIQRLRALLDLPPMPGTDRLAAAVVAYFPHENRMTLGVGTRQGVRPGQPVVVPEGLAGKIQTADADSSQVLLVSSPRLVVGAMTLRNPPVAGLLRGESESVLILEFVSAGASLDVGDRVMTSGFSSQTPPGIPIGEIVQVWEDPEFGSRRCQVFPNVNFGSLREVYVLR</sequence>
<feature type="coiled-coil region" evidence="5">
    <location>
        <begin position="14"/>
        <end position="48"/>
    </location>
</feature>
<dbReference type="GO" id="GO:0008360">
    <property type="term" value="P:regulation of cell shape"/>
    <property type="evidence" value="ECO:0007669"/>
    <property type="project" value="UniProtKB-KW"/>
</dbReference>
<proteinExistence type="inferred from homology"/>
<feature type="domain" description="Rod shape-determining protein MreC beta-barrel core" evidence="6">
    <location>
        <begin position="70"/>
        <end position="208"/>
    </location>
</feature>
<dbReference type="Gene3D" id="2.40.10.350">
    <property type="entry name" value="Rod shape-determining protein MreC, domain 2"/>
    <property type="match status" value="1"/>
</dbReference>
<evidence type="ECO:0000313" key="7">
    <source>
        <dbReference type="EMBL" id="BBO23633.1"/>
    </source>
</evidence>
<evidence type="ECO:0000256" key="2">
    <source>
        <dbReference type="ARBA" id="ARBA00013855"/>
    </source>
</evidence>
<accession>A0A809R7S0</accession>
<name>A0A809R7S0_9BACT</name>
<keyword evidence="3" id="KW-0133">Cell shape</keyword>
<evidence type="ECO:0000256" key="4">
    <source>
        <dbReference type="ARBA" id="ARBA00032089"/>
    </source>
</evidence>
<dbReference type="InterPro" id="IPR042175">
    <property type="entry name" value="Cell/Rod_MreC_2"/>
</dbReference>
<dbReference type="PANTHER" id="PTHR34138">
    <property type="entry name" value="CELL SHAPE-DETERMINING PROTEIN MREC"/>
    <property type="match status" value="1"/>
</dbReference>
<dbReference type="Proteomes" id="UP000662873">
    <property type="component" value="Chromosome"/>
</dbReference>
<dbReference type="Pfam" id="PF04085">
    <property type="entry name" value="MreC"/>
    <property type="match status" value="1"/>
</dbReference>
<evidence type="ECO:0000313" key="8">
    <source>
        <dbReference type="Proteomes" id="UP000662873"/>
    </source>
</evidence>
<gene>
    <name evidence="7" type="ORF">NPRO_12280</name>
</gene>
<dbReference type="InterPro" id="IPR042177">
    <property type="entry name" value="Cell/Rod_1"/>
</dbReference>
<dbReference type="GO" id="GO:0005886">
    <property type="term" value="C:plasma membrane"/>
    <property type="evidence" value="ECO:0007669"/>
    <property type="project" value="TreeGrafter"/>
</dbReference>
<dbReference type="AlphaFoldDB" id="A0A809R7S0"/>
<dbReference type="InterPro" id="IPR055342">
    <property type="entry name" value="MreC_beta-barrel_core"/>
</dbReference>
<evidence type="ECO:0000259" key="6">
    <source>
        <dbReference type="Pfam" id="PF04085"/>
    </source>
</evidence>
<dbReference type="Gene3D" id="2.40.10.340">
    <property type="entry name" value="Rod shape-determining protein MreC, domain 1"/>
    <property type="match status" value="1"/>
</dbReference>
<evidence type="ECO:0000256" key="3">
    <source>
        <dbReference type="ARBA" id="ARBA00022960"/>
    </source>
</evidence>
<evidence type="ECO:0000256" key="5">
    <source>
        <dbReference type="SAM" id="Coils"/>
    </source>
</evidence>
<evidence type="ECO:0000256" key="1">
    <source>
        <dbReference type="ARBA" id="ARBA00009369"/>
    </source>
</evidence>
<comment type="similarity">
    <text evidence="1">Belongs to the MreC family.</text>
</comment>
<protein>
    <recommendedName>
        <fullName evidence="2">Cell shape-determining protein MreC</fullName>
    </recommendedName>
    <alternativeName>
        <fullName evidence="4">Cell shape protein MreC</fullName>
    </alternativeName>
</protein>
<dbReference type="PANTHER" id="PTHR34138:SF1">
    <property type="entry name" value="CELL SHAPE-DETERMINING PROTEIN MREC"/>
    <property type="match status" value="1"/>
</dbReference>
<dbReference type="InterPro" id="IPR007221">
    <property type="entry name" value="MreC"/>
</dbReference>
<reference evidence="7" key="1">
    <citation type="journal article" name="DNA Res.">
        <title>The physiological potential of anammox bacteria as revealed by their core genome structure.</title>
        <authorList>
            <person name="Okubo T."/>
            <person name="Toyoda A."/>
            <person name="Fukuhara K."/>
            <person name="Uchiyama I."/>
            <person name="Harigaya Y."/>
            <person name="Kuroiwa M."/>
            <person name="Suzuki T."/>
            <person name="Murakami Y."/>
            <person name="Suwa Y."/>
            <person name="Takami H."/>
        </authorList>
    </citation>
    <scope>NUCLEOTIDE SEQUENCE</scope>
    <source>
        <strain evidence="7">317325-2</strain>
    </source>
</reference>
<dbReference type="EMBL" id="AP021858">
    <property type="protein sequence ID" value="BBO23633.1"/>
    <property type="molecule type" value="Genomic_DNA"/>
</dbReference>
<dbReference type="KEGG" id="npy:NPRO_12280"/>
<organism evidence="7 8">
    <name type="scientific">Candidatus Nitrosymbiomonas proteolyticus</name>
    <dbReference type="NCBI Taxonomy" id="2608984"/>
    <lineage>
        <taxon>Bacteria</taxon>
        <taxon>Bacillati</taxon>
        <taxon>Armatimonadota</taxon>
        <taxon>Armatimonadota incertae sedis</taxon>
        <taxon>Candidatus Nitrosymbiomonas</taxon>
    </lineage>
</organism>